<gene>
    <name evidence="1" type="ORF">KEK_01540</name>
</gene>
<comment type="caution">
    <text evidence="1">The sequence shown here is derived from an EMBL/GenBank/DDBJ whole genome shotgun (WGS) entry which is preliminary data.</text>
</comment>
<dbReference type="AlphaFoldDB" id="G7CBG6"/>
<evidence type="ECO:0000313" key="2">
    <source>
        <dbReference type="Proteomes" id="UP000004915"/>
    </source>
</evidence>
<organism evidence="1 2">
    <name type="scientific">Mycolicibacterium thermoresistibile (strain ATCC 19527 / DSM 44167 / CIP 105390 / JCM 6362 / NCTC 10409 / 316)</name>
    <name type="common">Mycobacterium thermoresistibile</name>
    <dbReference type="NCBI Taxonomy" id="1078020"/>
    <lineage>
        <taxon>Bacteria</taxon>
        <taxon>Bacillati</taxon>
        <taxon>Actinomycetota</taxon>
        <taxon>Actinomycetes</taxon>
        <taxon>Mycobacteriales</taxon>
        <taxon>Mycobacteriaceae</taxon>
        <taxon>Mycolicibacterium</taxon>
    </lineage>
</organism>
<sequence>MLVLMAIGAEIYAADPIPANEFVPPGTVEG</sequence>
<reference evidence="1 2" key="1">
    <citation type="submission" date="2011-11" db="EMBL/GenBank/DDBJ databases">
        <authorList>
            <consortium name="Tuberculosis Structural Genomics Consortium"/>
            <person name="Ioerger T.R."/>
        </authorList>
    </citation>
    <scope>NUCLEOTIDE SEQUENCE [LARGE SCALE GENOMIC DNA]</scope>
    <source>
        <strain evidence="2">ATCC 19527 / DSM 44167 / CIP 105390 / JCM 6362 / NCTC 10409 / 316</strain>
    </source>
</reference>
<keyword evidence="2" id="KW-1185">Reference proteome</keyword>
<name>G7CBG6_MYCT3</name>
<dbReference type="EMBL" id="AGVE01000012">
    <property type="protein sequence ID" value="EHI14691.1"/>
    <property type="molecule type" value="Genomic_DNA"/>
</dbReference>
<accession>G7CBG6</accession>
<dbReference type="Proteomes" id="UP000004915">
    <property type="component" value="Unassembled WGS sequence"/>
</dbReference>
<protein>
    <submittedName>
        <fullName evidence="1">Uncharacterized protein</fullName>
    </submittedName>
</protein>
<proteinExistence type="predicted"/>
<evidence type="ECO:0000313" key="1">
    <source>
        <dbReference type="EMBL" id="EHI14691.1"/>
    </source>
</evidence>